<sequence>MKRVLDLGCGYGWHCIYAMENGASSVVGVDISHKMLEVAKGKTHFPQIEYECCAIEDVDFPEESFDVILSSLAFHYVADYENLIKKIYRMLKAGGNLVFTVEHPVFTAHGTQDWYYNEKGEILHFPVDNYYYEGKRTAMFLEEKVTKYHRTLTTYLNTLLSNSFIINQIVEPQPPENMMDIPGMADEMRRPMMLIVSAKKKM</sequence>
<dbReference type="PANTHER" id="PTHR43464:SF19">
    <property type="entry name" value="UBIQUINONE BIOSYNTHESIS O-METHYLTRANSFERASE, MITOCHONDRIAL"/>
    <property type="match status" value="1"/>
</dbReference>
<dbReference type="AlphaFoldDB" id="A0A174FWM3"/>
<dbReference type="GO" id="GO:0032259">
    <property type="term" value="P:methylation"/>
    <property type="evidence" value="ECO:0007669"/>
    <property type="project" value="UniProtKB-KW"/>
</dbReference>
<dbReference type="PANTHER" id="PTHR43464">
    <property type="entry name" value="METHYLTRANSFERASE"/>
    <property type="match status" value="1"/>
</dbReference>
<dbReference type="Proteomes" id="UP000095544">
    <property type="component" value="Unassembled WGS sequence"/>
</dbReference>
<dbReference type="InterPro" id="IPR013216">
    <property type="entry name" value="Methyltransf_11"/>
</dbReference>
<organism evidence="5 6">
    <name type="scientific">Faecalicatena contorta</name>
    <dbReference type="NCBI Taxonomy" id="39482"/>
    <lineage>
        <taxon>Bacteria</taxon>
        <taxon>Bacillati</taxon>
        <taxon>Bacillota</taxon>
        <taxon>Clostridia</taxon>
        <taxon>Lachnospirales</taxon>
        <taxon>Lachnospiraceae</taxon>
        <taxon>Faecalicatena</taxon>
    </lineage>
</organism>
<evidence type="ECO:0000256" key="1">
    <source>
        <dbReference type="ARBA" id="ARBA00022603"/>
    </source>
</evidence>
<evidence type="ECO:0000259" key="4">
    <source>
        <dbReference type="Pfam" id="PF08241"/>
    </source>
</evidence>
<keyword evidence="2 5" id="KW-0808">Transferase</keyword>
<reference evidence="5 6" key="1">
    <citation type="submission" date="2015-09" db="EMBL/GenBank/DDBJ databases">
        <authorList>
            <consortium name="Pathogen Informatics"/>
        </authorList>
    </citation>
    <scope>NUCLEOTIDE SEQUENCE [LARGE SCALE GENOMIC DNA]</scope>
    <source>
        <strain evidence="5 6">2789STDY5834876</strain>
    </source>
</reference>
<evidence type="ECO:0000256" key="3">
    <source>
        <dbReference type="ARBA" id="ARBA00022691"/>
    </source>
</evidence>
<dbReference type="Pfam" id="PF08241">
    <property type="entry name" value="Methyltransf_11"/>
    <property type="match status" value="1"/>
</dbReference>
<evidence type="ECO:0000313" key="5">
    <source>
        <dbReference type="EMBL" id="CUO54593.1"/>
    </source>
</evidence>
<feature type="domain" description="Methyltransferase type 11" evidence="4">
    <location>
        <begin position="5"/>
        <end position="99"/>
    </location>
</feature>
<dbReference type="Gene3D" id="3.40.50.150">
    <property type="entry name" value="Vaccinia Virus protein VP39"/>
    <property type="match status" value="1"/>
</dbReference>
<evidence type="ECO:0000256" key="2">
    <source>
        <dbReference type="ARBA" id="ARBA00022679"/>
    </source>
</evidence>
<dbReference type="EMBL" id="CYZU01000022">
    <property type="protein sequence ID" value="CUO54593.1"/>
    <property type="molecule type" value="Genomic_DNA"/>
</dbReference>
<dbReference type="EC" id="2.1.1.-" evidence="5"/>
<dbReference type="GO" id="GO:0008757">
    <property type="term" value="F:S-adenosylmethionine-dependent methyltransferase activity"/>
    <property type="evidence" value="ECO:0007669"/>
    <property type="project" value="InterPro"/>
</dbReference>
<accession>A0A174FWM3</accession>
<keyword evidence="1 5" id="KW-0489">Methyltransferase</keyword>
<evidence type="ECO:0000313" key="6">
    <source>
        <dbReference type="Proteomes" id="UP000095544"/>
    </source>
</evidence>
<name>A0A174FWM3_9FIRM</name>
<dbReference type="SUPFAM" id="SSF53335">
    <property type="entry name" value="S-adenosyl-L-methionine-dependent methyltransferases"/>
    <property type="match status" value="1"/>
</dbReference>
<dbReference type="InterPro" id="IPR029063">
    <property type="entry name" value="SAM-dependent_MTases_sf"/>
</dbReference>
<dbReference type="CDD" id="cd02440">
    <property type="entry name" value="AdoMet_MTases"/>
    <property type="match status" value="1"/>
</dbReference>
<proteinExistence type="predicted"/>
<dbReference type="STRING" id="39482.ERS852491_02539"/>
<protein>
    <submittedName>
        <fullName evidence="5">Uncharacterized methyltransferase ycgJ</fullName>
        <ecNumber evidence="5">2.1.1.-</ecNumber>
    </submittedName>
</protein>
<gene>
    <name evidence="5" type="primary">ycgJ_2</name>
    <name evidence="5" type="ORF">ERS852491_02539</name>
</gene>
<keyword evidence="3" id="KW-0949">S-adenosyl-L-methionine</keyword>